<organism evidence="7 8">
    <name type="scientific">Aldrovandia affinis</name>
    <dbReference type="NCBI Taxonomy" id="143900"/>
    <lineage>
        <taxon>Eukaryota</taxon>
        <taxon>Metazoa</taxon>
        <taxon>Chordata</taxon>
        <taxon>Craniata</taxon>
        <taxon>Vertebrata</taxon>
        <taxon>Euteleostomi</taxon>
        <taxon>Actinopterygii</taxon>
        <taxon>Neopterygii</taxon>
        <taxon>Teleostei</taxon>
        <taxon>Notacanthiformes</taxon>
        <taxon>Halosauridae</taxon>
        <taxon>Aldrovandia</taxon>
    </lineage>
</organism>
<dbReference type="Pfam" id="PF00096">
    <property type="entry name" value="zf-C2H2"/>
    <property type="match status" value="3"/>
</dbReference>
<dbReference type="SMART" id="SM00355">
    <property type="entry name" value="ZnF_C2H2"/>
    <property type="match status" value="6"/>
</dbReference>
<name>A0AAD7RR70_9TELE</name>
<accession>A0AAD7RR70</accession>
<evidence type="ECO:0000313" key="8">
    <source>
        <dbReference type="Proteomes" id="UP001221898"/>
    </source>
</evidence>
<sequence length="1265" mass="138619">MEAAPRPTDEQTPREGGVVMTARQAEPSAPQNLAPGPTSEGLKAQTKVGGVRNVRKDIPAKKDRLEPLKIDMSKHFLMPATSAQLSLQCLECHIIFSDHKSKKRHLKQSHPAEYEQCMLGDALFACYVCDRHFACSTELMAHQRAHTEKQPFKCPICGEAFRRSSELTIHKKVHFGLHGYTCLECGKPCKTLTLLKYHQRTHTGERPYVCKDCGKRFSMSKALQKHLLTHVQEEDTEAGGGGTILQTPTGDTTHIKKLGVSSQGKPVITFSCSLCDGIFKTAKTRLQHMKLKHSQGRETARNIITEKGEHRKEGRDGNRGAGEQIRGAGDCHSPSILLERFLTGRERCEGDVEQCQDELRNNNRQQVDHTSSGFSMEAGPRNDGGRMTLMGSVMGQVIKVEDYSSDLIPCPNDPSATPGREGAVVISQVDPCEQQQGVRMFLVKEEDPLILDEPQAFLAHRQSQFPEEELRVEGNTCAGSEAVSLEDREGGGDGEMEEAASIPPLVLGVGVRGNEQCIFFRMKEEENEVVLEPPQREHGLSVLLVSRAAGLGQRANPSHTDAEGPLVSDLHSGQFTDSSGIWVSVPPEQGVAEIEECDQDTERSIQMGTQHNVYVCTGEGEVNTEQQSSEELIEFLQQKSDAEHSDSSDSEPEGEAYAMACYHDSMTGGSMSTNKISSKKHDCSRLNIRVQGRSVIAKEVAQFVGIHIAMGTLKFPDKKLYWQDFTRVPLIADTMSASRFAQLARKLRLARQPKDSELPMGTDMDGGSACGDGGVALAEGPGNQQSTEHRMDTEGPVSMACADGPAILCKTRKTDTVSHRDAAMHKLGDGVVEQRPGDPWHTSQHCDLASLAQIPARPPTGSARAEHTHNTRSHTHYTRKRAREGSNVQTLGDESGMQDVSNAHSKAQRSEGGHGSGSTCMVNTDPLWQVRGVLDRVRSGCLLLSHEGNYGVDQHPLYLGHCCWRKSLKNSCPALQCAVLLGAGGLVLDLNLSLNDSDREDTLQKMIPRNKENGEGLVFLCKEELCTPVMLERLLVSGVRSAGRVGGVRGGVGDEFVSSDGRLTLLRCKQGFILSTLTKMQAHQVSLAKDFEGAQKDAQLNRDLLNLYSTPLSASSPTRWPQSVLWHLTDLALVNSWLQFRQDRSHSLESLNLMAFRLEVAKALIHTNGSNMPHSAPPHPPASKLPGQDRAPSPTPLLAAPLPDAAVRYDGLGHWPEQLAEGEGARCRFGGCERTSRVRCLKCCVFLCISRNHNCFLKFHSQGSI</sequence>
<dbReference type="InterPro" id="IPR036236">
    <property type="entry name" value="Znf_C2H2_sf"/>
</dbReference>
<feature type="region of interest" description="Disordered" evidence="5">
    <location>
        <begin position="1"/>
        <end position="47"/>
    </location>
</feature>
<comment type="caution">
    <text evidence="7">The sequence shown here is derived from an EMBL/GenBank/DDBJ whole genome shotgun (WGS) entry which is preliminary data.</text>
</comment>
<dbReference type="PROSITE" id="PS00028">
    <property type="entry name" value="ZINC_FINGER_C2H2_1"/>
    <property type="match status" value="6"/>
</dbReference>
<keyword evidence="3" id="KW-0862">Zinc</keyword>
<dbReference type="FunFam" id="3.30.160.60:FF:002343">
    <property type="entry name" value="Zinc finger protein 33A"/>
    <property type="match status" value="2"/>
</dbReference>
<dbReference type="PANTHER" id="PTHR47272">
    <property type="entry name" value="DDE_TNP_1_7 DOMAIN-CONTAINING PROTEIN"/>
    <property type="match status" value="1"/>
</dbReference>
<evidence type="ECO:0000259" key="6">
    <source>
        <dbReference type="PROSITE" id="PS50157"/>
    </source>
</evidence>
<feature type="region of interest" description="Disordered" evidence="5">
    <location>
        <begin position="361"/>
        <end position="383"/>
    </location>
</feature>
<feature type="compositionally biased region" description="Polar residues" evidence="5">
    <location>
        <begin position="886"/>
        <end position="905"/>
    </location>
</feature>
<evidence type="ECO:0000256" key="1">
    <source>
        <dbReference type="ARBA" id="ARBA00022723"/>
    </source>
</evidence>
<feature type="domain" description="C2H2-type" evidence="6">
    <location>
        <begin position="270"/>
        <end position="298"/>
    </location>
</feature>
<feature type="compositionally biased region" description="Basic residues" evidence="5">
    <location>
        <begin position="870"/>
        <end position="882"/>
    </location>
</feature>
<evidence type="ECO:0000256" key="2">
    <source>
        <dbReference type="ARBA" id="ARBA00022771"/>
    </source>
</evidence>
<dbReference type="InterPro" id="IPR013087">
    <property type="entry name" value="Znf_C2H2_type"/>
</dbReference>
<evidence type="ECO:0000256" key="3">
    <source>
        <dbReference type="ARBA" id="ARBA00022833"/>
    </source>
</evidence>
<feature type="domain" description="C2H2-type" evidence="6">
    <location>
        <begin position="152"/>
        <end position="179"/>
    </location>
</feature>
<dbReference type="InterPro" id="IPR029526">
    <property type="entry name" value="PGBD"/>
</dbReference>
<dbReference type="SUPFAM" id="SSF57667">
    <property type="entry name" value="beta-beta-alpha zinc fingers"/>
    <property type="match status" value="2"/>
</dbReference>
<feature type="region of interest" description="Disordered" evidence="5">
    <location>
        <begin position="1168"/>
        <end position="1197"/>
    </location>
</feature>
<gene>
    <name evidence="7" type="ORF">AAFF_G00126400</name>
</gene>
<feature type="domain" description="C2H2-type" evidence="6">
    <location>
        <begin position="124"/>
        <end position="151"/>
    </location>
</feature>
<evidence type="ECO:0000256" key="4">
    <source>
        <dbReference type="PROSITE-ProRule" id="PRU00042"/>
    </source>
</evidence>
<dbReference type="Pfam" id="PF13843">
    <property type="entry name" value="DDE_Tnp_1_7"/>
    <property type="match status" value="1"/>
</dbReference>
<dbReference type="PROSITE" id="PS50157">
    <property type="entry name" value="ZINC_FINGER_C2H2_2"/>
    <property type="match status" value="5"/>
</dbReference>
<dbReference type="Proteomes" id="UP001221898">
    <property type="component" value="Unassembled WGS sequence"/>
</dbReference>
<protein>
    <recommendedName>
        <fullName evidence="6">C2H2-type domain-containing protein</fullName>
    </recommendedName>
</protein>
<dbReference type="AlphaFoldDB" id="A0AAD7RR70"/>
<dbReference type="GO" id="GO:0008270">
    <property type="term" value="F:zinc ion binding"/>
    <property type="evidence" value="ECO:0007669"/>
    <property type="project" value="UniProtKB-KW"/>
</dbReference>
<keyword evidence="2 4" id="KW-0863">Zinc-finger</keyword>
<reference evidence="7" key="1">
    <citation type="journal article" date="2023" name="Science">
        <title>Genome structures resolve the early diversification of teleost fishes.</title>
        <authorList>
            <person name="Parey E."/>
            <person name="Louis A."/>
            <person name="Montfort J."/>
            <person name="Bouchez O."/>
            <person name="Roques C."/>
            <person name="Iampietro C."/>
            <person name="Lluch J."/>
            <person name="Castinel A."/>
            <person name="Donnadieu C."/>
            <person name="Desvignes T."/>
            <person name="Floi Bucao C."/>
            <person name="Jouanno E."/>
            <person name="Wen M."/>
            <person name="Mejri S."/>
            <person name="Dirks R."/>
            <person name="Jansen H."/>
            <person name="Henkel C."/>
            <person name="Chen W.J."/>
            <person name="Zahm M."/>
            <person name="Cabau C."/>
            <person name="Klopp C."/>
            <person name="Thompson A.W."/>
            <person name="Robinson-Rechavi M."/>
            <person name="Braasch I."/>
            <person name="Lecointre G."/>
            <person name="Bobe J."/>
            <person name="Postlethwait J.H."/>
            <person name="Berthelot C."/>
            <person name="Roest Crollius H."/>
            <person name="Guiguen Y."/>
        </authorList>
    </citation>
    <scope>NUCLEOTIDE SEQUENCE</scope>
    <source>
        <strain evidence="7">NC1722</strain>
    </source>
</reference>
<feature type="compositionally biased region" description="Polar residues" evidence="5">
    <location>
        <begin position="362"/>
        <end position="374"/>
    </location>
</feature>
<dbReference type="Gene3D" id="3.30.160.60">
    <property type="entry name" value="Classic Zinc Finger"/>
    <property type="match status" value="4"/>
</dbReference>
<feature type="domain" description="C2H2-type" evidence="6">
    <location>
        <begin position="180"/>
        <end position="207"/>
    </location>
</feature>
<feature type="region of interest" description="Disordered" evidence="5">
    <location>
        <begin position="309"/>
        <end position="328"/>
    </location>
</feature>
<evidence type="ECO:0000256" key="5">
    <source>
        <dbReference type="SAM" id="MobiDB-lite"/>
    </source>
</evidence>
<keyword evidence="1" id="KW-0479">Metal-binding</keyword>
<keyword evidence="8" id="KW-1185">Reference proteome</keyword>
<feature type="compositionally biased region" description="Basic and acidic residues" evidence="5">
    <location>
        <begin position="309"/>
        <end position="318"/>
    </location>
</feature>
<dbReference type="EMBL" id="JAINUG010000189">
    <property type="protein sequence ID" value="KAJ8388884.1"/>
    <property type="molecule type" value="Genomic_DNA"/>
</dbReference>
<feature type="region of interest" description="Disordered" evidence="5">
    <location>
        <begin position="858"/>
        <end position="920"/>
    </location>
</feature>
<feature type="domain" description="C2H2-type" evidence="6">
    <location>
        <begin position="208"/>
        <end position="235"/>
    </location>
</feature>
<dbReference type="PANTHER" id="PTHR47272:SF2">
    <property type="entry name" value="PIGGYBAC TRANSPOSABLE ELEMENT-DERIVED PROTEIN 3-LIKE"/>
    <property type="match status" value="1"/>
</dbReference>
<proteinExistence type="predicted"/>
<evidence type="ECO:0000313" key="7">
    <source>
        <dbReference type="EMBL" id="KAJ8388884.1"/>
    </source>
</evidence>